<dbReference type="EMBL" id="CP141261">
    <property type="protein sequence ID" value="WRL65768.1"/>
    <property type="molecule type" value="Genomic_DNA"/>
</dbReference>
<evidence type="ECO:0000313" key="2">
    <source>
        <dbReference type="EMBL" id="WRL65768.1"/>
    </source>
</evidence>
<gene>
    <name evidence="2" type="ORF">U6N30_09430</name>
</gene>
<accession>A0ABZ1B7C6</accession>
<feature type="region of interest" description="Disordered" evidence="1">
    <location>
        <begin position="1"/>
        <end position="194"/>
    </location>
</feature>
<feature type="compositionally biased region" description="Basic residues" evidence="1">
    <location>
        <begin position="69"/>
        <end position="105"/>
    </location>
</feature>
<reference evidence="2 3" key="1">
    <citation type="submission" date="2023-12" db="EMBL/GenBank/DDBJ databases">
        <title>Blastococcus brunescens sp. nov., an actonobacterium isolated from sandstone collected in sahara desert.</title>
        <authorList>
            <person name="Gtari M."/>
            <person name="Ghodhbane F."/>
        </authorList>
    </citation>
    <scope>NUCLEOTIDE SEQUENCE [LARGE SCALE GENOMIC DNA]</scope>
    <source>
        <strain evidence="2 3">BMG 8361</strain>
    </source>
</reference>
<name>A0ABZ1B7C6_9ACTN</name>
<dbReference type="RefSeq" id="WP_324277086.1">
    <property type="nucleotide sequence ID" value="NZ_CP141261.1"/>
</dbReference>
<sequence>MTAVQPVPDPVVASGGTPAAAQGLHALGGAWAPVDESEPAGGPSRSPRSGSCSRTTTSGTPLSTPPASRSRRGRTTRAPHRRRLPSRHGLPLRRRAPPRSHRWRSRQPLPGLSDSAAPPTPATPSTPPTPTPPTSTSPPSTAPTSTEPPSTAPTSTPPTSTPPTTPPPTTPPPTTPPAEESPPPPPPTDTDTDTTLALGQRHEYVDADGNVELSITLVSVSVEQGCAAGSIPPENGHLIGLHLEVVDPDPPAAAGQPSISAADFRFHDADDVLTTDVDTAAAAACLEDGWLAGPPGPDGPVEGTVVLDVPSATGTIVYRPEGRPAGLRWQVSAAG</sequence>
<proteinExistence type="predicted"/>
<evidence type="ECO:0000256" key="1">
    <source>
        <dbReference type="SAM" id="MobiDB-lite"/>
    </source>
</evidence>
<protein>
    <recommendedName>
        <fullName evidence="4">DUF4352 domain-containing protein</fullName>
    </recommendedName>
</protein>
<evidence type="ECO:0008006" key="4">
    <source>
        <dbReference type="Google" id="ProtNLM"/>
    </source>
</evidence>
<dbReference type="PRINTS" id="PR01217">
    <property type="entry name" value="PRICHEXTENSN"/>
</dbReference>
<feature type="compositionally biased region" description="Pro residues" evidence="1">
    <location>
        <begin position="118"/>
        <end position="136"/>
    </location>
</feature>
<feature type="compositionally biased region" description="Low complexity" evidence="1">
    <location>
        <begin position="41"/>
        <end position="68"/>
    </location>
</feature>
<feature type="compositionally biased region" description="Pro residues" evidence="1">
    <location>
        <begin position="155"/>
        <end position="188"/>
    </location>
</feature>
<keyword evidence="3" id="KW-1185">Reference proteome</keyword>
<organism evidence="2 3">
    <name type="scientific">Blastococcus brunescens</name>
    <dbReference type="NCBI Taxonomy" id="1564165"/>
    <lineage>
        <taxon>Bacteria</taxon>
        <taxon>Bacillati</taxon>
        <taxon>Actinomycetota</taxon>
        <taxon>Actinomycetes</taxon>
        <taxon>Geodermatophilales</taxon>
        <taxon>Geodermatophilaceae</taxon>
        <taxon>Blastococcus</taxon>
    </lineage>
</organism>
<feature type="compositionally biased region" description="Low complexity" evidence="1">
    <location>
        <begin position="137"/>
        <end position="154"/>
    </location>
</feature>
<evidence type="ECO:0000313" key="3">
    <source>
        <dbReference type="Proteomes" id="UP001324287"/>
    </source>
</evidence>
<feature type="compositionally biased region" description="Low complexity" evidence="1">
    <location>
        <begin position="19"/>
        <end position="32"/>
    </location>
</feature>
<dbReference type="Proteomes" id="UP001324287">
    <property type="component" value="Chromosome"/>
</dbReference>